<dbReference type="Proteomes" id="UP000649617">
    <property type="component" value="Unassembled WGS sequence"/>
</dbReference>
<organism evidence="1 2">
    <name type="scientific">Symbiodinium pilosum</name>
    <name type="common">Dinoflagellate</name>
    <dbReference type="NCBI Taxonomy" id="2952"/>
    <lineage>
        <taxon>Eukaryota</taxon>
        <taxon>Sar</taxon>
        <taxon>Alveolata</taxon>
        <taxon>Dinophyceae</taxon>
        <taxon>Suessiales</taxon>
        <taxon>Symbiodiniaceae</taxon>
        <taxon>Symbiodinium</taxon>
    </lineage>
</organism>
<protein>
    <submittedName>
        <fullName evidence="1">NorA protein</fullName>
    </submittedName>
</protein>
<reference evidence="1" key="1">
    <citation type="submission" date="2021-02" db="EMBL/GenBank/DDBJ databases">
        <authorList>
            <person name="Dougan E. K."/>
            <person name="Rhodes N."/>
            <person name="Thang M."/>
            <person name="Chan C."/>
        </authorList>
    </citation>
    <scope>NUCLEOTIDE SEQUENCE</scope>
</reference>
<proteinExistence type="predicted"/>
<dbReference type="EMBL" id="CAJNIZ010002224">
    <property type="protein sequence ID" value="CAE7207728.1"/>
    <property type="molecule type" value="Genomic_DNA"/>
</dbReference>
<name>A0A812JFZ6_SYMPI</name>
<evidence type="ECO:0000313" key="1">
    <source>
        <dbReference type="EMBL" id="CAE7207728.1"/>
    </source>
</evidence>
<accession>A0A812JFZ6</accession>
<keyword evidence="2" id="KW-1185">Reference proteome</keyword>
<dbReference type="AlphaFoldDB" id="A0A812JFZ6"/>
<comment type="caution">
    <text evidence="1">The sequence shown here is derived from an EMBL/GenBank/DDBJ whole genome shotgun (WGS) entry which is preliminary data.</text>
</comment>
<evidence type="ECO:0000313" key="2">
    <source>
        <dbReference type="Proteomes" id="UP000649617"/>
    </source>
</evidence>
<sequence>MAGLRDADLANCWRLKLKRALAASTQAPKLKPSYAALAGGVHKLAGTTVTGAIVAAAHLAVLKAGSGCSELSTVKSTQSWNWSLKSQPQEELQARNLEADRINIGLLMNERSFLEDKRYNQEMGNFASAVHWFSEVQPDFWHTAREARRYMDRIIQEGVSFTGFIIQNEPLGFRS</sequence>
<gene>
    <name evidence="1" type="primary">norA</name>
    <name evidence="1" type="ORF">SPIL2461_LOCUS2076</name>
</gene>